<feature type="compositionally biased region" description="Basic and acidic residues" evidence="4">
    <location>
        <begin position="1048"/>
        <end position="1066"/>
    </location>
</feature>
<dbReference type="PROSITE" id="PS51050">
    <property type="entry name" value="ZF_CW"/>
    <property type="match status" value="1"/>
</dbReference>
<keyword evidence="1" id="KW-0479">Metal-binding</keyword>
<dbReference type="PANTHER" id="PTHR15999">
    <property type="entry name" value="ZINC FINGER CW-TYPE PWWP DOMAIN PROTEIN 1"/>
    <property type="match status" value="1"/>
</dbReference>
<name>A0ABD3VPH6_SINWO</name>
<dbReference type="InterPro" id="IPR011124">
    <property type="entry name" value="Znf_CW"/>
</dbReference>
<keyword evidence="3" id="KW-0862">Zinc</keyword>
<feature type="compositionally biased region" description="Basic and acidic residues" evidence="4">
    <location>
        <begin position="142"/>
        <end position="160"/>
    </location>
</feature>
<feature type="compositionally biased region" description="Basic and acidic residues" evidence="4">
    <location>
        <begin position="1125"/>
        <end position="1146"/>
    </location>
</feature>
<accession>A0ABD3VPH6</accession>
<feature type="region of interest" description="Disordered" evidence="4">
    <location>
        <begin position="294"/>
        <end position="322"/>
    </location>
</feature>
<dbReference type="PANTHER" id="PTHR15999:SF2">
    <property type="entry name" value="ZINC FINGER CW-TYPE PWWP DOMAIN PROTEIN 1"/>
    <property type="match status" value="1"/>
</dbReference>
<feature type="compositionally biased region" description="Acidic residues" evidence="4">
    <location>
        <begin position="1184"/>
        <end position="1194"/>
    </location>
</feature>
<dbReference type="Pfam" id="PF07496">
    <property type="entry name" value="zf-CW"/>
    <property type="match status" value="1"/>
</dbReference>
<evidence type="ECO:0008006" key="9">
    <source>
        <dbReference type="Google" id="ProtNLM"/>
    </source>
</evidence>
<feature type="compositionally biased region" description="Basic residues" evidence="4">
    <location>
        <begin position="373"/>
        <end position="383"/>
    </location>
</feature>
<feature type="domain" description="CW-type" evidence="6">
    <location>
        <begin position="471"/>
        <end position="525"/>
    </location>
</feature>
<evidence type="ECO:0000256" key="4">
    <source>
        <dbReference type="SAM" id="MobiDB-lite"/>
    </source>
</evidence>
<feature type="compositionally biased region" description="Acidic residues" evidence="4">
    <location>
        <begin position="298"/>
        <end position="316"/>
    </location>
</feature>
<proteinExistence type="predicted"/>
<dbReference type="InterPro" id="IPR000313">
    <property type="entry name" value="PWWP_dom"/>
</dbReference>
<feature type="compositionally biased region" description="Basic and acidic residues" evidence="4">
    <location>
        <begin position="962"/>
        <end position="1014"/>
    </location>
</feature>
<dbReference type="SMART" id="SM00293">
    <property type="entry name" value="PWWP"/>
    <property type="match status" value="1"/>
</dbReference>
<feature type="region of interest" description="Disordered" evidence="4">
    <location>
        <begin position="1181"/>
        <end position="1200"/>
    </location>
</feature>
<feature type="region of interest" description="Disordered" evidence="4">
    <location>
        <begin position="1"/>
        <end position="205"/>
    </location>
</feature>
<feature type="compositionally biased region" description="Polar residues" evidence="4">
    <location>
        <begin position="47"/>
        <end position="63"/>
    </location>
</feature>
<feature type="compositionally biased region" description="Basic and acidic residues" evidence="4">
    <location>
        <begin position="1025"/>
        <end position="1040"/>
    </location>
</feature>
<feature type="compositionally biased region" description="Basic and acidic residues" evidence="4">
    <location>
        <begin position="261"/>
        <end position="274"/>
    </location>
</feature>
<evidence type="ECO:0000313" key="7">
    <source>
        <dbReference type="EMBL" id="KAL3862417.1"/>
    </source>
</evidence>
<feature type="compositionally biased region" description="Acidic residues" evidence="4">
    <location>
        <begin position="1221"/>
        <end position="1231"/>
    </location>
</feature>
<comment type="caution">
    <text evidence="7">The sequence shown here is derived from an EMBL/GenBank/DDBJ whole genome shotgun (WGS) entry which is preliminary data.</text>
</comment>
<dbReference type="Proteomes" id="UP001634394">
    <property type="component" value="Unassembled WGS sequence"/>
</dbReference>
<evidence type="ECO:0000256" key="2">
    <source>
        <dbReference type="ARBA" id="ARBA00022771"/>
    </source>
</evidence>
<evidence type="ECO:0000313" key="8">
    <source>
        <dbReference type="Proteomes" id="UP001634394"/>
    </source>
</evidence>
<reference evidence="7 8" key="1">
    <citation type="submission" date="2024-11" db="EMBL/GenBank/DDBJ databases">
        <title>Chromosome-level genome assembly of the freshwater bivalve Anodonta woodiana.</title>
        <authorList>
            <person name="Chen X."/>
        </authorList>
    </citation>
    <scope>NUCLEOTIDE SEQUENCE [LARGE SCALE GENOMIC DNA]</scope>
    <source>
        <strain evidence="7">MN2024</strain>
        <tissue evidence="7">Gills</tissue>
    </source>
</reference>
<dbReference type="GO" id="GO:0008270">
    <property type="term" value="F:zinc ion binding"/>
    <property type="evidence" value="ECO:0007669"/>
    <property type="project" value="UniProtKB-KW"/>
</dbReference>
<evidence type="ECO:0000259" key="5">
    <source>
        <dbReference type="PROSITE" id="PS50812"/>
    </source>
</evidence>
<dbReference type="SUPFAM" id="SSF63748">
    <property type="entry name" value="Tudor/PWWP/MBT"/>
    <property type="match status" value="1"/>
</dbReference>
<dbReference type="Pfam" id="PF00855">
    <property type="entry name" value="PWWP"/>
    <property type="match status" value="1"/>
</dbReference>
<feature type="compositionally biased region" description="Basic and acidic residues" evidence="4">
    <location>
        <begin position="64"/>
        <end position="87"/>
    </location>
</feature>
<dbReference type="CDD" id="cd20145">
    <property type="entry name" value="PWWP_ZCWPW1"/>
    <property type="match status" value="1"/>
</dbReference>
<evidence type="ECO:0000259" key="6">
    <source>
        <dbReference type="PROSITE" id="PS51050"/>
    </source>
</evidence>
<feature type="region of interest" description="Disordered" evidence="4">
    <location>
        <begin position="1208"/>
        <end position="1231"/>
    </location>
</feature>
<feature type="compositionally biased region" description="Basic and acidic residues" evidence="4">
    <location>
        <begin position="1096"/>
        <end position="1106"/>
    </location>
</feature>
<dbReference type="Gene3D" id="2.30.30.140">
    <property type="match status" value="1"/>
</dbReference>
<feature type="region of interest" description="Disordered" evidence="4">
    <location>
        <begin position="231"/>
        <end position="276"/>
    </location>
</feature>
<gene>
    <name evidence="7" type="ORF">ACJMK2_008383</name>
</gene>
<protein>
    <recommendedName>
        <fullName evidence="9">Zinc finger CW-type PWWP domain protein 1</fullName>
    </recommendedName>
</protein>
<feature type="region of interest" description="Disordered" evidence="4">
    <location>
        <begin position="359"/>
        <end position="406"/>
    </location>
</feature>
<dbReference type="EMBL" id="JBJQND010000011">
    <property type="protein sequence ID" value="KAL3862417.1"/>
    <property type="molecule type" value="Genomic_DNA"/>
</dbReference>
<evidence type="ECO:0000256" key="3">
    <source>
        <dbReference type="ARBA" id="ARBA00022833"/>
    </source>
</evidence>
<sequence length="1231" mass="140979">MQATKKKTFKSPAFTAPLKSENHPGVRDSEQEDIIKNEATDEKKNVPENTIQLSLNVPTSTPKDSTHDLQKKSNKEKSEKAKAKEIKPVNNDDNEKEKKKKKMRIETVGTKVAIEDLSEVPADTLRKQDDTPKKKPRKEKKLKITDPKTLDPFIKTKDESQIAGVVSKEPYDPSLKSDEASDKPDNSLKVLDIVSKKPKKEKKPKLLMRSLSDEEYNELFAAVIQIVVSKDSVGDKNEPGEPGTIIDGVETLQGHDNNSVCKDESRTTIDKEHSTNNLEKVICDEAENIMVEVKEELQSEVEEEEEKEKEEEEENDKENNHVVNEAIEFDQGQDHLAPESTEDIQLKNEITPVGSEFEFDQSIPVPSSQQAKPAHKKKKRFNIKKSELHPHHLPFSDGKQKGEDNESTFLKEEKKIKKMQKEKMQNAKKHTFSDLVNPHQQKRKREIKNDAKIKIKKKGQSRKKIMLERNIDGSGTWVQCCNPTCQKWRYLSHIQDPTKVPEQWFCIMNTNENFNSCDRKEEDYNESDHIFTKFTEGSIVWVKMPGYPWWPAMVEIDPDTECFFKVESVDSMIPSHYHVVFLDNRVSRAWIQAKYIKAFTGKDDVEVAKKTMYEKDIAAAKENAFKASELDLKDRIRQFGFAGRFRGKWGSCSFEESSQESLGSPMIKKQVKPKLRKIIKDSSVESDSEGEMSLEMIDEPIMSDLLNNTDSILEDMELVLESLESESFDEDSEYIPINGKEKKRKDSYKLQQNKAMEKKNIKEERRDKIGFSKNKSTTLKRKADEYSSAKKTSTKIGEILQSKDRAHQKKQYQTLENEETSDLFIDNVEVMIKKEKHQSAVADAEMLQININKLTPQKEEELKLEQIVIETLKFDSDIFTMELSNKYNDSEVPNIKCCDKRNQTVKPPIRKKNSMVDQSASQDLKLANDVTLKPESENHDAEVPKSFGNKLAIDQNTVCFDKADIPEPKSDKMDVLEKDSKGNKRENENVAEKPNNFDKVDEGKNKPRNRDKSTLNKPSKKRNRVKNESPEEGQEMKEEMSECQTSGKEMKEISSERISKNSEPKLKKMKQLKEPSAVSNGGDDACLEPKICDITSQKETKEDGKKNSFKAPSSVHKIKVNSSVEKNKCDLANKQESKEEADRERDFQEGLFKEKVEEEIGEEITFDLNSKMKIDTKVKVSNENDNESDGDFDIDTSLYDSEPGSIKQNILVPMGNTTDQNDSDPFEIIEE</sequence>
<feature type="compositionally biased region" description="Basic residues" evidence="4">
    <location>
        <begin position="196"/>
        <end position="205"/>
    </location>
</feature>
<dbReference type="InterPro" id="IPR042778">
    <property type="entry name" value="ZCWPW1/ZCWPW2"/>
</dbReference>
<feature type="compositionally biased region" description="Basic and acidic residues" evidence="4">
    <location>
        <begin position="124"/>
        <end position="133"/>
    </location>
</feature>
<dbReference type="Gene3D" id="3.30.40.100">
    <property type="match status" value="1"/>
</dbReference>
<dbReference type="PROSITE" id="PS50812">
    <property type="entry name" value="PWWP"/>
    <property type="match status" value="1"/>
</dbReference>
<feature type="region of interest" description="Disordered" evidence="4">
    <location>
        <begin position="962"/>
        <end position="1146"/>
    </location>
</feature>
<feature type="domain" description="PWWP" evidence="5">
    <location>
        <begin position="536"/>
        <end position="601"/>
    </location>
</feature>
<feature type="compositionally biased region" description="Basic and acidic residues" evidence="4">
    <location>
        <begin position="20"/>
        <end position="46"/>
    </location>
</feature>
<evidence type="ECO:0000256" key="1">
    <source>
        <dbReference type="ARBA" id="ARBA00022723"/>
    </source>
</evidence>
<dbReference type="AlphaFoldDB" id="A0ABD3VPH6"/>
<feature type="compositionally biased region" description="Basic and acidic residues" evidence="4">
    <location>
        <begin position="169"/>
        <end position="186"/>
    </location>
</feature>
<keyword evidence="8" id="KW-1185">Reference proteome</keyword>
<keyword evidence="2" id="KW-0863">Zinc-finger</keyword>
<organism evidence="7 8">
    <name type="scientific">Sinanodonta woodiana</name>
    <name type="common">Chinese pond mussel</name>
    <name type="synonym">Anodonta woodiana</name>
    <dbReference type="NCBI Taxonomy" id="1069815"/>
    <lineage>
        <taxon>Eukaryota</taxon>
        <taxon>Metazoa</taxon>
        <taxon>Spiralia</taxon>
        <taxon>Lophotrochozoa</taxon>
        <taxon>Mollusca</taxon>
        <taxon>Bivalvia</taxon>
        <taxon>Autobranchia</taxon>
        <taxon>Heteroconchia</taxon>
        <taxon>Palaeoheterodonta</taxon>
        <taxon>Unionida</taxon>
        <taxon>Unionoidea</taxon>
        <taxon>Unionidae</taxon>
        <taxon>Unioninae</taxon>
        <taxon>Sinanodonta</taxon>
    </lineage>
</organism>